<keyword evidence="11 15" id="KW-0819">tRNA processing</keyword>
<evidence type="ECO:0000313" key="20">
    <source>
        <dbReference type="Proteomes" id="UP001329151"/>
    </source>
</evidence>
<dbReference type="HAMAP" id="MF_00605">
    <property type="entry name" value="TrmD"/>
    <property type="match status" value="1"/>
</dbReference>
<evidence type="ECO:0000256" key="15">
    <source>
        <dbReference type="HAMAP-Rule" id="MF_00605"/>
    </source>
</evidence>
<dbReference type="InterPro" id="IPR029026">
    <property type="entry name" value="tRNA_m1G_MTases_N"/>
</dbReference>
<dbReference type="Gene3D" id="1.10.1270.20">
    <property type="entry name" value="tRNA(m1g37)methyltransferase, domain 2"/>
    <property type="match status" value="1"/>
</dbReference>
<dbReference type="NCBIfam" id="TIGR00088">
    <property type="entry name" value="trmD"/>
    <property type="match status" value="1"/>
</dbReference>
<keyword evidence="10 15" id="KW-0949">S-adenosyl-L-methionine</keyword>
<keyword evidence="7 15" id="KW-0963">Cytoplasm</keyword>
<evidence type="ECO:0000256" key="2">
    <source>
        <dbReference type="ARBA" id="ARBA00004496"/>
    </source>
</evidence>
<evidence type="ECO:0000256" key="3">
    <source>
        <dbReference type="ARBA" id="ARBA00007630"/>
    </source>
</evidence>
<dbReference type="PANTHER" id="PTHR46417:SF1">
    <property type="entry name" value="TRNA (GUANINE-N(1)-)-METHYLTRANSFERASE"/>
    <property type="match status" value="1"/>
</dbReference>
<evidence type="ECO:0000256" key="5">
    <source>
        <dbReference type="ARBA" id="ARBA00012807"/>
    </source>
</evidence>
<evidence type="ECO:0000256" key="17">
    <source>
        <dbReference type="RuleBase" id="RU003464"/>
    </source>
</evidence>
<dbReference type="FunFam" id="1.10.1270.20:FF:000001">
    <property type="entry name" value="tRNA (guanine-N(1)-)-methyltransferase"/>
    <property type="match status" value="1"/>
</dbReference>
<dbReference type="RefSeq" id="WP_130558165.1">
    <property type="nucleotide sequence ID" value="NZ_AP028947.1"/>
</dbReference>
<dbReference type="Proteomes" id="UP001329151">
    <property type="component" value="Chromosome"/>
</dbReference>
<feature type="binding site" evidence="15 16">
    <location>
        <begin position="137"/>
        <end position="142"/>
    </location>
    <ligand>
        <name>S-adenosyl-L-methionine</name>
        <dbReference type="ChEBI" id="CHEBI:59789"/>
    </ligand>
</feature>
<evidence type="ECO:0000256" key="12">
    <source>
        <dbReference type="ARBA" id="ARBA00029736"/>
    </source>
</evidence>
<evidence type="ECO:0000256" key="13">
    <source>
        <dbReference type="ARBA" id="ARBA00033392"/>
    </source>
</evidence>
<evidence type="ECO:0000256" key="16">
    <source>
        <dbReference type="PIRSR" id="PIRSR000386-1"/>
    </source>
</evidence>
<reference evidence="19 20" key="1">
    <citation type="submission" date="2023-10" db="EMBL/GenBank/DDBJ databases">
        <title>Complete Genome Sequence of Limnobacter thiooxidans CS-K2T, Isolated from freshwater lake sediments in Bavaria, Germany.</title>
        <authorList>
            <person name="Naruki M."/>
            <person name="Watanabe A."/>
            <person name="Warashina T."/>
            <person name="Morita T."/>
            <person name="Arakawa K."/>
        </authorList>
    </citation>
    <scope>NUCLEOTIDE SEQUENCE [LARGE SCALE GENOMIC DNA]</scope>
    <source>
        <strain evidence="19 20">CS-K2</strain>
    </source>
</reference>
<evidence type="ECO:0000259" key="18">
    <source>
        <dbReference type="Pfam" id="PF01746"/>
    </source>
</evidence>
<accession>A0AA86MCW9</accession>
<dbReference type="GO" id="GO:0005829">
    <property type="term" value="C:cytosol"/>
    <property type="evidence" value="ECO:0007669"/>
    <property type="project" value="TreeGrafter"/>
</dbReference>
<comment type="catalytic activity">
    <reaction evidence="14 15 17">
        <text>guanosine(37) in tRNA + S-adenosyl-L-methionine = N(1)-methylguanosine(37) in tRNA + S-adenosyl-L-homocysteine + H(+)</text>
        <dbReference type="Rhea" id="RHEA:36899"/>
        <dbReference type="Rhea" id="RHEA-COMP:10145"/>
        <dbReference type="Rhea" id="RHEA-COMP:10147"/>
        <dbReference type="ChEBI" id="CHEBI:15378"/>
        <dbReference type="ChEBI" id="CHEBI:57856"/>
        <dbReference type="ChEBI" id="CHEBI:59789"/>
        <dbReference type="ChEBI" id="CHEBI:73542"/>
        <dbReference type="ChEBI" id="CHEBI:74269"/>
        <dbReference type="EC" id="2.1.1.228"/>
    </reaction>
</comment>
<dbReference type="GO" id="GO:0052906">
    <property type="term" value="F:tRNA (guanine(37)-N1)-methyltransferase activity"/>
    <property type="evidence" value="ECO:0007669"/>
    <property type="project" value="UniProtKB-UniRule"/>
</dbReference>
<dbReference type="CDD" id="cd18080">
    <property type="entry name" value="TrmD-like"/>
    <property type="match status" value="1"/>
</dbReference>
<feature type="domain" description="tRNA methyltransferase TRMD/TRM10-type" evidence="18">
    <location>
        <begin position="5"/>
        <end position="229"/>
    </location>
</feature>
<evidence type="ECO:0000256" key="14">
    <source>
        <dbReference type="ARBA" id="ARBA00047783"/>
    </source>
</evidence>
<keyword evidence="9 15" id="KW-0808">Transferase</keyword>
<evidence type="ECO:0000313" key="19">
    <source>
        <dbReference type="EMBL" id="BET25346.1"/>
    </source>
</evidence>
<dbReference type="PIRSF" id="PIRSF000386">
    <property type="entry name" value="tRNA_mtase"/>
    <property type="match status" value="1"/>
</dbReference>
<protein>
    <recommendedName>
        <fullName evidence="6 15">tRNA (guanine-N(1)-)-methyltransferase</fullName>
        <ecNumber evidence="5 15">2.1.1.228</ecNumber>
    </recommendedName>
    <alternativeName>
        <fullName evidence="12 15">M1G-methyltransferase</fullName>
    </alternativeName>
    <alternativeName>
        <fullName evidence="13 15">tRNA [GM37] methyltransferase</fullName>
    </alternativeName>
</protein>
<keyword evidence="8 15" id="KW-0489">Methyltransferase</keyword>
<dbReference type="FunFam" id="3.40.1280.10:FF:000001">
    <property type="entry name" value="tRNA (guanine-N(1)-)-methyltransferase"/>
    <property type="match status" value="1"/>
</dbReference>
<evidence type="ECO:0000256" key="1">
    <source>
        <dbReference type="ARBA" id="ARBA00002634"/>
    </source>
</evidence>
<proteinExistence type="inferred from homology"/>
<evidence type="ECO:0000256" key="10">
    <source>
        <dbReference type="ARBA" id="ARBA00022691"/>
    </source>
</evidence>
<keyword evidence="20" id="KW-1185">Reference proteome</keyword>
<comment type="similarity">
    <text evidence="3 15 17">Belongs to the RNA methyltransferase TrmD family.</text>
</comment>
<comment type="function">
    <text evidence="1 15 17">Specifically methylates guanosine-37 in various tRNAs.</text>
</comment>
<organism evidence="19 20">
    <name type="scientific">Limnobacter thiooxidans</name>
    <dbReference type="NCBI Taxonomy" id="131080"/>
    <lineage>
        <taxon>Bacteria</taxon>
        <taxon>Pseudomonadati</taxon>
        <taxon>Pseudomonadota</taxon>
        <taxon>Betaproteobacteria</taxon>
        <taxon>Burkholderiales</taxon>
        <taxon>Burkholderiaceae</taxon>
        <taxon>Limnobacter</taxon>
    </lineage>
</organism>
<dbReference type="EMBL" id="AP028947">
    <property type="protein sequence ID" value="BET25346.1"/>
    <property type="molecule type" value="Genomic_DNA"/>
</dbReference>
<evidence type="ECO:0000256" key="4">
    <source>
        <dbReference type="ARBA" id="ARBA00011738"/>
    </source>
</evidence>
<dbReference type="PANTHER" id="PTHR46417">
    <property type="entry name" value="TRNA (GUANINE-N(1)-)-METHYLTRANSFERASE"/>
    <property type="match status" value="1"/>
</dbReference>
<evidence type="ECO:0000256" key="9">
    <source>
        <dbReference type="ARBA" id="ARBA00022679"/>
    </source>
</evidence>
<dbReference type="GO" id="GO:0002939">
    <property type="term" value="P:tRNA N1-guanine methylation"/>
    <property type="evidence" value="ECO:0007669"/>
    <property type="project" value="TreeGrafter"/>
</dbReference>
<dbReference type="KEGG" id="lto:RGQ30_08470"/>
<evidence type="ECO:0000256" key="7">
    <source>
        <dbReference type="ARBA" id="ARBA00022490"/>
    </source>
</evidence>
<dbReference type="InterPro" id="IPR016009">
    <property type="entry name" value="tRNA_MeTrfase_TRMD/TRM10"/>
</dbReference>
<dbReference type="InterPro" id="IPR029028">
    <property type="entry name" value="Alpha/beta_knot_MTases"/>
</dbReference>
<dbReference type="InterPro" id="IPR023148">
    <property type="entry name" value="tRNA_m1G_MeTrfase_C_sf"/>
</dbReference>
<evidence type="ECO:0000256" key="8">
    <source>
        <dbReference type="ARBA" id="ARBA00022603"/>
    </source>
</evidence>
<feature type="binding site" evidence="15 16">
    <location>
        <position position="117"/>
    </location>
    <ligand>
        <name>S-adenosyl-L-methionine</name>
        <dbReference type="ChEBI" id="CHEBI:59789"/>
    </ligand>
</feature>
<dbReference type="EC" id="2.1.1.228" evidence="5 15"/>
<gene>
    <name evidence="15 19" type="primary">trmD</name>
    <name evidence="19" type="ORF">RGQ30_08470</name>
</gene>
<dbReference type="Pfam" id="PF01746">
    <property type="entry name" value="tRNA_m1G_MT"/>
    <property type="match status" value="1"/>
</dbReference>
<dbReference type="Gene3D" id="3.40.1280.10">
    <property type="match status" value="1"/>
</dbReference>
<comment type="subunit">
    <text evidence="4 15 17">Homodimer.</text>
</comment>
<evidence type="ECO:0000256" key="6">
    <source>
        <dbReference type="ARBA" id="ARBA00014679"/>
    </source>
</evidence>
<dbReference type="NCBIfam" id="NF000648">
    <property type="entry name" value="PRK00026.1"/>
    <property type="match status" value="1"/>
</dbReference>
<sequence length="248" mass="27792">MPGPRFDIITLFPDQFPALVELGVVGRAHKKQLFELHCWNPRDFTDDPHRTVDDRPYGGGPGMVMLAEPLVRCVKAIRDARGDQAPLIFLTPHGPLLKQADIRALCAQDQGAILLCGRYEGVDQRFIDEHVDQTYCLGDFVLSGGELAVACFVDAWVRLLPDVLNHALSATQDSFESGLLDCPHYTRPEVFENKAVPEVLLSGNHAKIESWRFEQAKAYTERFRPDLMKNLPEIDTKASTKGKPKKQV</sequence>
<dbReference type="AlphaFoldDB" id="A0AA86MCW9"/>
<comment type="subcellular location">
    <subcellularLocation>
        <location evidence="2 15 17">Cytoplasm</location>
    </subcellularLocation>
</comment>
<dbReference type="InterPro" id="IPR002649">
    <property type="entry name" value="tRNA_m1G_MeTrfase_TrmD"/>
</dbReference>
<dbReference type="SUPFAM" id="SSF75217">
    <property type="entry name" value="alpha/beta knot"/>
    <property type="match status" value="1"/>
</dbReference>
<name>A0AA86MCW9_9BURK</name>
<evidence type="ECO:0000256" key="11">
    <source>
        <dbReference type="ARBA" id="ARBA00022694"/>
    </source>
</evidence>